<comment type="caution">
    <text evidence="2">The sequence shown here is derived from an EMBL/GenBank/DDBJ whole genome shotgun (WGS) entry which is preliminary data.</text>
</comment>
<gene>
    <name evidence="2" type="ORF">FB551_4668</name>
</gene>
<organism evidence="2 3">
    <name type="scientific">Chryseobacterium aquifrigidense</name>
    <dbReference type="NCBI Taxonomy" id="558021"/>
    <lineage>
        <taxon>Bacteria</taxon>
        <taxon>Pseudomonadati</taxon>
        <taxon>Bacteroidota</taxon>
        <taxon>Flavobacteriia</taxon>
        <taxon>Flavobacteriales</taxon>
        <taxon>Weeksellaceae</taxon>
        <taxon>Chryseobacterium group</taxon>
        <taxon>Chryseobacterium</taxon>
    </lineage>
</organism>
<dbReference type="AlphaFoldDB" id="A0A543DTA8"/>
<evidence type="ECO:0000259" key="1">
    <source>
        <dbReference type="Pfam" id="PF20448"/>
    </source>
</evidence>
<dbReference type="EMBL" id="VFPD01000006">
    <property type="protein sequence ID" value="TQM12550.1"/>
    <property type="molecule type" value="Genomic_DNA"/>
</dbReference>
<reference evidence="2 3" key="1">
    <citation type="submission" date="2019-06" db="EMBL/GenBank/DDBJ databases">
        <title>Sorghum-associated microbial communities from plants grown in Nebraska, USA.</title>
        <authorList>
            <person name="Schachtman D."/>
        </authorList>
    </citation>
    <scope>NUCLEOTIDE SEQUENCE [LARGE SCALE GENOMIC DNA]</scope>
    <source>
        <strain evidence="2 3">110</strain>
    </source>
</reference>
<evidence type="ECO:0000313" key="2">
    <source>
        <dbReference type="EMBL" id="TQM12550.1"/>
    </source>
</evidence>
<accession>A0A543DTA8</accession>
<keyword evidence="3" id="KW-1185">Reference proteome</keyword>
<dbReference type="Proteomes" id="UP000316437">
    <property type="component" value="Unassembled WGS sequence"/>
</dbReference>
<dbReference type="Pfam" id="PF20448">
    <property type="entry name" value="DUF6705"/>
    <property type="match status" value="1"/>
</dbReference>
<name>A0A543DTA8_9FLAO</name>
<sequence length="205" mass="23384">MELQHLFHVIIEKQNSIMKQIIYILTLFIFSCKAQQPVYPLNTSASKLASNAYFKDLNNELNYYTGTWKATFQDNAITLQISKQIKAPIELFGKNFYRDQLFTRYEVRKNGVILESTLNKDFTNDTGFSVRSAYTLDSGNSVTLLFSGGNCNVGIGTVVLKKINSTQLSWGYYPGTTTRNDITCPTDKDYTIYLPETKDLIFTKQ</sequence>
<proteinExistence type="predicted"/>
<protein>
    <recommendedName>
        <fullName evidence="1">DUF6705 domain-containing protein</fullName>
    </recommendedName>
</protein>
<feature type="domain" description="DUF6705" evidence="1">
    <location>
        <begin position="18"/>
        <end position="205"/>
    </location>
</feature>
<dbReference type="InterPro" id="IPR046551">
    <property type="entry name" value="DUF6705"/>
</dbReference>
<evidence type="ECO:0000313" key="3">
    <source>
        <dbReference type="Proteomes" id="UP000316437"/>
    </source>
</evidence>